<gene>
    <name evidence="1" type="ORF">HPB52_005872</name>
</gene>
<evidence type="ECO:0000313" key="2">
    <source>
        <dbReference type="Proteomes" id="UP000821837"/>
    </source>
</evidence>
<protein>
    <submittedName>
        <fullName evidence="1">Uncharacterized protein</fullName>
    </submittedName>
</protein>
<dbReference type="EMBL" id="JABSTV010001254">
    <property type="protein sequence ID" value="KAH7939109.1"/>
    <property type="molecule type" value="Genomic_DNA"/>
</dbReference>
<dbReference type="VEuPathDB" id="VectorBase:RSAN_030563"/>
<proteinExistence type="predicted"/>
<name>A0A9D4PG72_RHISA</name>
<reference evidence="1" key="1">
    <citation type="journal article" date="2020" name="Cell">
        <title>Large-Scale Comparative Analyses of Tick Genomes Elucidate Their Genetic Diversity and Vector Capacities.</title>
        <authorList>
            <consortium name="Tick Genome and Microbiome Consortium (TIGMIC)"/>
            <person name="Jia N."/>
            <person name="Wang J."/>
            <person name="Shi W."/>
            <person name="Du L."/>
            <person name="Sun Y."/>
            <person name="Zhan W."/>
            <person name="Jiang J.F."/>
            <person name="Wang Q."/>
            <person name="Zhang B."/>
            <person name="Ji P."/>
            <person name="Bell-Sakyi L."/>
            <person name="Cui X.M."/>
            <person name="Yuan T.T."/>
            <person name="Jiang B.G."/>
            <person name="Yang W.F."/>
            <person name="Lam T.T."/>
            <person name="Chang Q.C."/>
            <person name="Ding S.J."/>
            <person name="Wang X.J."/>
            <person name="Zhu J.G."/>
            <person name="Ruan X.D."/>
            <person name="Zhao L."/>
            <person name="Wei J.T."/>
            <person name="Ye R.Z."/>
            <person name="Que T.C."/>
            <person name="Du C.H."/>
            <person name="Zhou Y.H."/>
            <person name="Cheng J.X."/>
            <person name="Dai P.F."/>
            <person name="Guo W.B."/>
            <person name="Han X.H."/>
            <person name="Huang E.J."/>
            <person name="Li L.F."/>
            <person name="Wei W."/>
            <person name="Gao Y.C."/>
            <person name="Liu J.Z."/>
            <person name="Shao H.Z."/>
            <person name="Wang X."/>
            <person name="Wang C.C."/>
            <person name="Yang T.C."/>
            <person name="Huo Q.B."/>
            <person name="Li W."/>
            <person name="Chen H.Y."/>
            <person name="Chen S.E."/>
            <person name="Zhou L.G."/>
            <person name="Ni X.B."/>
            <person name="Tian J.H."/>
            <person name="Sheng Y."/>
            <person name="Liu T."/>
            <person name="Pan Y.S."/>
            <person name="Xia L.Y."/>
            <person name="Li J."/>
            <person name="Zhao F."/>
            <person name="Cao W.C."/>
        </authorList>
    </citation>
    <scope>NUCLEOTIDE SEQUENCE</scope>
    <source>
        <strain evidence="1">Rsan-2018</strain>
    </source>
</reference>
<sequence>MSVALPRASFRARLLWCVMWFSRAAKRRPGVCLVGLSPNFKKSATSELQVCTTRRVGDLRREERRSAHVLTRPVPPRLIFRAIADEVFMADVLPALDRVYKLFVPPGLANAAEAIVKEFQRRQHIGDRHKGRRYCELQHRHQTKWQLYKRFVPPGLATAAEDIVKEFQRRQRIGDRHKGRRYCELQHRHQTKWQVSLLTRLARVTVFSHDGNTHGCDIGQSLTWSKISGAVLMVLNLRNLPLSSFAPGQENLPP</sequence>
<accession>A0A9D4PG72</accession>
<dbReference type="AlphaFoldDB" id="A0A9D4PG72"/>
<reference evidence="1" key="2">
    <citation type="submission" date="2021-09" db="EMBL/GenBank/DDBJ databases">
        <authorList>
            <person name="Jia N."/>
            <person name="Wang J."/>
            <person name="Shi W."/>
            <person name="Du L."/>
            <person name="Sun Y."/>
            <person name="Zhan W."/>
            <person name="Jiang J."/>
            <person name="Wang Q."/>
            <person name="Zhang B."/>
            <person name="Ji P."/>
            <person name="Sakyi L.B."/>
            <person name="Cui X."/>
            <person name="Yuan T."/>
            <person name="Jiang B."/>
            <person name="Yang W."/>
            <person name="Lam T.T.-Y."/>
            <person name="Chang Q."/>
            <person name="Ding S."/>
            <person name="Wang X."/>
            <person name="Zhu J."/>
            <person name="Ruan X."/>
            <person name="Zhao L."/>
            <person name="Wei J."/>
            <person name="Que T."/>
            <person name="Du C."/>
            <person name="Cheng J."/>
            <person name="Dai P."/>
            <person name="Han X."/>
            <person name="Huang E."/>
            <person name="Gao Y."/>
            <person name="Liu J."/>
            <person name="Shao H."/>
            <person name="Ye R."/>
            <person name="Li L."/>
            <person name="Wei W."/>
            <person name="Wang X."/>
            <person name="Wang C."/>
            <person name="Huo Q."/>
            <person name="Li W."/>
            <person name="Guo W."/>
            <person name="Chen H."/>
            <person name="Chen S."/>
            <person name="Zhou L."/>
            <person name="Zhou L."/>
            <person name="Ni X."/>
            <person name="Tian J."/>
            <person name="Zhou Y."/>
            <person name="Sheng Y."/>
            <person name="Liu T."/>
            <person name="Pan Y."/>
            <person name="Xia L."/>
            <person name="Li J."/>
            <person name="Zhao F."/>
            <person name="Cao W."/>
        </authorList>
    </citation>
    <scope>NUCLEOTIDE SEQUENCE</scope>
    <source>
        <strain evidence="1">Rsan-2018</strain>
        <tissue evidence="1">Larvae</tissue>
    </source>
</reference>
<comment type="caution">
    <text evidence="1">The sequence shown here is derived from an EMBL/GenBank/DDBJ whole genome shotgun (WGS) entry which is preliminary data.</text>
</comment>
<keyword evidence="2" id="KW-1185">Reference proteome</keyword>
<organism evidence="1 2">
    <name type="scientific">Rhipicephalus sanguineus</name>
    <name type="common">Brown dog tick</name>
    <name type="synonym">Ixodes sanguineus</name>
    <dbReference type="NCBI Taxonomy" id="34632"/>
    <lineage>
        <taxon>Eukaryota</taxon>
        <taxon>Metazoa</taxon>
        <taxon>Ecdysozoa</taxon>
        <taxon>Arthropoda</taxon>
        <taxon>Chelicerata</taxon>
        <taxon>Arachnida</taxon>
        <taxon>Acari</taxon>
        <taxon>Parasitiformes</taxon>
        <taxon>Ixodida</taxon>
        <taxon>Ixodoidea</taxon>
        <taxon>Ixodidae</taxon>
        <taxon>Rhipicephalinae</taxon>
        <taxon>Rhipicephalus</taxon>
        <taxon>Rhipicephalus</taxon>
    </lineage>
</organism>
<dbReference type="Proteomes" id="UP000821837">
    <property type="component" value="Chromosome 8"/>
</dbReference>
<evidence type="ECO:0000313" key="1">
    <source>
        <dbReference type="EMBL" id="KAH7939109.1"/>
    </source>
</evidence>